<reference evidence="5" key="1">
    <citation type="submission" date="2020-11" db="EMBL/GenBank/DDBJ databases">
        <authorList>
            <person name="Tran Van P."/>
        </authorList>
    </citation>
    <scope>NUCLEOTIDE SEQUENCE</scope>
</reference>
<dbReference type="PANTHER" id="PTHR10807">
    <property type="entry name" value="MYOTUBULARIN-RELATED"/>
    <property type="match status" value="1"/>
</dbReference>
<dbReference type="Pfam" id="PF07679">
    <property type="entry name" value="I-set"/>
    <property type="match status" value="1"/>
</dbReference>
<dbReference type="GO" id="GO:0019903">
    <property type="term" value="F:protein phosphatase binding"/>
    <property type="evidence" value="ECO:0007669"/>
    <property type="project" value="TreeGrafter"/>
</dbReference>
<dbReference type="InterPro" id="IPR013098">
    <property type="entry name" value="Ig_I-set"/>
</dbReference>
<sequence>MEFAELIKTPKLDAIRVAYPIDQSMEATLCITSHHLIVSSRSDTTQELWLLHSMVDIVERKPNVNSSGGTVVLKCKDFRIIELEINGWMEFNNVCNSMEWLSNLDDPRLLYPHFYRAMYDLVENGWNAFRIETEFSNLLMFSDDWRISYVNKDFAVCPSYPEAVIVPKPIDDDCLASIASFRCLGRFPVLSYFHRTAKTVLLRSGQPMVGTNSKRCKDDEKLINTVLGSGKRGYIIETRTQNLAQLARTKGGGFEPEVHYPLWRRVHKPIDRHSTLLDSLSKLIEACNDTKTSMDKWLSRLESCGWLTHIKDVLSSACLVAQCMDQELASVLVHGSEGMDSTLQVCSLTQVILNPDCRTVHGFEALIEREWLQAGHPFATRCKHSAYTIPSARTREQSPIFLVFLDCVYQIFNQFKCSFEFNEKFLIYIFEQTYGSQFGTFLGNCVKDRKDMNFAKKTVSLWSYINRPEIIHEFINPSYEPNCKVIWPSVAPQSLELWSGLYLRWVVQQTNYEKAWNRFAEIKVKEKELKLKATRLRREQFSDSEPRKGRNLLVINNLKPEDSGNYTCVSTNQFGTVSRSYVLKVIDKFIDKPQIEGNYPSNSSAIRGDTLTLHCSVRSDELPHIQWLKKIEISSDYDGDVKSDESQHYIKYVCLGANTMGTSFRSAFLSVYTSKPKQTEMSEIMKDDMFPMPILVAIVSVAPEPNTLSTHSEYESPAKQSRCVPQEGSLAYNQMLTNKYDNMVGMPSMAHMPAMPSTQLRASSPFYSELTDHEKRITNVYQMYTNPKDFKLNHCHPNKYGY</sequence>
<dbReference type="InterPro" id="IPR011993">
    <property type="entry name" value="PH-like_dom_sf"/>
</dbReference>
<dbReference type="InterPro" id="IPR030564">
    <property type="entry name" value="Myotubularin"/>
</dbReference>
<dbReference type="Gene3D" id="2.30.29.30">
    <property type="entry name" value="Pleckstrin-homology domain (PH domain)/Phosphotyrosine-binding domain (PTB)"/>
    <property type="match status" value="1"/>
</dbReference>
<feature type="domain" description="Myotubularin phosphatase" evidence="4">
    <location>
        <begin position="125"/>
        <end position="502"/>
    </location>
</feature>
<dbReference type="PANTHER" id="PTHR10807:SF73">
    <property type="entry name" value="LD06050P"/>
    <property type="match status" value="1"/>
</dbReference>
<evidence type="ECO:0000256" key="2">
    <source>
        <dbReference type="ARBA" id="ARBA00022912"/>
    </source>
</evidence>
<evidence type="ECO:0000259" key="4">
    <source>
        <dbReference type="PROSITE" id="PS51339"/>
    </source>
</evidence>
<dbReference type="InterPro" id="IPR048994">
    <property type="entry name" value="PH-GRAM_MTMR6-9"/>
</dbReference>
<proteinExistence type="inferred from homology"/>
<dbReference type="InterPro" id="IPR010569">
    <property type="entry name" value="Myotubularin-like_Pase_dom"/>
</dbReference>
<dbReference type="SUPFAM" id="SSF52799">
    <property type="entry name" value="(Phosphotyrosine protein) phosphatases II"/>
    <property type="match status" value="1"/>
</dbReference>
<keyword evidence="2" id="KW-0378">Hydrolase</keyword>
<dbReference type="OrthoDB" id="271628at2759"/>
<dbReference type="AlphaFoldDB" id="A0A7R9QEM4"/>
<evidence type="ECO:0000313" key="5">
    <source>
        <dbReference type="EMBL" id="CAD7642824.1"/>
    </source>
</evidence>
<dbReference type="SMART" id="SM00409">
    <property type="entry name" value="IG"/>
    <property type="match status" value="2"/>
</dbReference>
<dbReference type="InterPro" id="IPR003599">
    <property type="entry name" value="Ig_sub"/>
</dbReference>
<dbReference type="EMBL" id="OC916019">
    <property type="protein sequence ID" value="CAD7642824.1"/>
    <property type="molecule type" value="Genomic_DNA"/>
</dbReference>
<dbReference type="Proteomes" id="UP000728032">
    <property type="component" value="Unassembled WGS sequence"/>
</dbReference>
<evidence type="ECO:0000259" key="3">
    <source>
        <dbReference type="PROSITE" id="PS50835"/>
    </source>
</evidence>
<dbReference type="SUPFAM" id="SSF50729">
    <property type="entry name" value="PH domain-like"/>
    <property type="match status" value="1"/>
</dbReference>
<evidence type="ECO:0000313" key="6">
    <source>
        <dbReference type="Proteomes" id="UP000728032"/>
    </source>
</evidence>
<dbReference type="Pfam" id="PF21098">
    <property type="entry name" value="PH-GRAM_MTMR6-like"/>
    <property type="match status" value="1"/>
</dbReference>
<dbReference type="GO" id="GO:0010507">
    <property type="term" value="P:negative regulation of autophagy"/>
    <property type="evidence" value="ECO:0007669"/>
    <property type="project" value="TreeGrafter"/>
</dbReference>
<dbReference type="PROSITE" id="PS50835">
    <property type="entry name" value="IG_LIKE"/>
    <property type="match status" value="2"/>
</dbReference>
<organism evidence="5">
    <name type="scientific">Oppiella nova</name>
    <dbReference type="NCBI Taxonomy" id="334625"/>
    <lineage>
        <taxon>Eukaryota</taxon>
        <taxon>Metazoa</taxon>
        <taxon>Ecdysozoa</taxon>
        <taxon>Arthropoda</taxon>
        <taxon>Chelicerata</taxon>
        <taxon>Arachnida</taxon>
        <taxon>Acari</taxon>
        <taxon>Acariformes</taxon>
        <taxon>Sarcoptiformes</taxon>
        <taxon>Oribatida</taxon>
        <taxon>Brachypylina</taxon>
        <taxon>Oppioidea</taxon>
        <taxon>Oppiidae</taxon>
        <taxon>Oppiella</taxon>
    </lineage>
</organism>
<accession>A0A7R9QEM4</accession>
<name>A0A7R9QEM4_9ACAR</name>
<comment type="similarity">
    <text evidence="1">Belongs to the protein-tyrosine phosphatase family. Non-receptor class myotubularin subfamily.</text>
</comment>
<keyword evidence="6" id="KW-1185">Reference proteome</keyword>
<dbReference type="Pfam" id="PF06602">
    <property type="entry name" value="Myotub-related"/>
    <property type="match status" value="1"/>
</dbReference>
<evidence type="ECO:0000256" key="1">
    <source>
        <dbReference type="ARBA" id="ARBA00007471"/>
    </source>
</evidence>
<gene>
    <name evidence="5" type="ORF">ONB1V03_LOCUS3802</name>
</gene>
<dbReference type="GO" id="GO:0004721">
    <property type="term" value="F:phosphoprotein phosphatase activity"/>
    <property type="evidence" value="ECO:0007669"/>
    <property type="project" value="UniProtKB-KW"/>
</dbReference>
<dbReference type="InterPro" id="IPR029021">
    <property type="entry name" value="Prot-tyrosine_phosphatase-like"/>
</dbReference>
<dbReference type="Gene3D" id="2.60.40.10">
    <property type="entry name" value="Immunoglobulins"/>
    <property type="match status" value="2"/>
</dbReference>
<feature type="domain" description="Ig-like" evidence="3">
    <location>
        <begin position="516"/>
        <end position="584"/>
    </location>
</feature>
<dbReference type="CDD" id="cd14536">
    <property type="entry name" value="PTP-MTMR9"/>
    <property type="match status" value="1"/>
</dbReference>
<dbReference type="PROSITE" id="PS51339">
    <property type="entry name" value="PPASE_MYOTUBULARIN"/>
    <property type="match status" value="1"/>
</dbReference>
<protein>
    <submittedName>
        <fullName evidence="5">Uncharacterized protein</fullName>
    </submittedName>
</protein>
<dbReference type="InterPro" id="IPR036179">
    <property type="entry name" value="Ig-like_dom_sf"/>
</dbReference>
<dbReference type="SUPFAM" id="SSF48726">
    <property type="entry name" value="Immunoglobulin"/>
    <property type="match status" value="2"/>
</dbReference>
<dbReference type="EMBL" id="CAJPVJ010001194">
    <property type="protein sequence ID" value="CAG2164244.1"/>
    <property type="molecule type" value="Genomic_DNA"/>
</dbReference>
<dbReference type="InterPro" id="IPR013783">
    <property type="entry name" value="Ig-like_fold"/>
</dbReference>
<keyword evidence="2" id="KW-0904">Protein phosphatase</keyword>
<dbReference type="GO" id="GO:0046856">
    <property type="term" value="P:phosphatidylinositol dephosphorylation"/>
    <property type="evidence" value="ECO:0007669"/>
    <property type="project" value="TreeGrafter"/>
</dbReference>
<dbReference type="CDD" id="cd13211">
    <property type="entry name" value="PH-GRAM_MTMR9"/>
    <property type="match status" value="1"/>
</dbReference>
<feature type="domain" description="Ig-like" evidence="3">
    <location>
        <begin position="593"/>
        <end position="670"/>
    </location>
</feature>
<dbReference type="InterPro" id="IPR007110">
    <property type="entry name" value="Ig-like_dom"/>
</dbReference>
<dbReference type="GO" id="GO:0005737">
    <property type="term" value="C:cytoplasm"/>
    <property type="evidence" value="ECO:0007669"/>
    <property type="project" value="TreeGrafter"/>
</dbReference>